<dbReference type="AlphaFoldDB" id="A0AAD6GSP8"/>
<gene>
    <name evidence="2" type="ORF">N7450_006236</name>
</gene>
<evidence type="ECO:0000313" key="3">
    <source>
        <dbReference type="Proteomes" id="UP001216150"/>
    </source>
</evidence>
<accession>A0AAD6GSP8</accession>
<dbReference type="Gene3D" id="3.30.70.100">
    <property type="match status" value="1"/>
</dbReference>
<comment type="caution">
    <text evidence="2">The sequence shown here is derived from an EMBL/GenBank/DDBJ whole genome shotgun (WGS) entry which is preliminary data.</text>
</comment>
<dbReference type="Proteomes" id="UP001216150">
    <property type="component" value="Unassembled WGS sequence"/>
</dbReference>
<dbReference type="InterPro" id="IPR007138">
    <property type="entry name" value="ABM_dom"/>
</dbReference>
<proteinExistence type="predicted"/>
<dbReference type="EMBL" id="JAQJAC010000004">
    <property type="protein sequence ID" value="KAJ5586449.1"/>
    <property type="molecule type" value="Genomic_DNA"/>
</dbReference>
<evidence type="ECO:0000313" key="2">
    <source>
        <dbReference type="EMBL" id="KAJ5586449.1"/>
    </source>
</evidence>
<evidence type="ECO:0000259" key="1">
    <source>
        <dbReference type="Pfam" id="PF03992"/>
    </source>
</evidence>
<keyword evidence="3" id="KW-1185">Reference proteome</keyword>
<reference evidence="2 3" key="1">
    <citation type="journal article" date="2023" name="IMA Fungus">
        <title>Comparative genomic study of the Penicillium genus elucidates a diverse pangenome and 15 lateral gene transfer events.</title>
        <authorList>
            <person name="Petersen C."/>
            <person name="Sorensen T."/>
            <person name="Nielsen M.R."/>
            <person name="Sondergaard T.E."/>
            <person name="Sorensen J.L."/>
            <person name="Fitzpatrick D.A."/>
            <person name="Frisvad J.C."/>
            <person name="Nielsen K.L."/>
        </authorList>
    </citation>
    <scope>NUCLEOTIDE SEQUENCE [LARGE SCALE GENOMIC DNA]</scope>
    <source>
        <strain evidence="2 3">IBT 29057</strain>
    </source>
</reference>
<feature type="domain" description="ABM" evidence="1">
    <location>
        <begin position="12"/>
        <end position="74"/>
    </location>
</feature>
<dbReference type="InterPro" id="IPR011008">
    <property type="entry name" value="Dimeric_a/b-barrel"/>
</dbReference>
<sequence>MTSSDPGTSFHVTVHIDPANVPRFFELFKRVYDAVIAEPECRFFEVYQSPNDPGTLHWVENWAASTEWFLTHQAKKDYYKEYLTETEAMFVKPREFQIYNRLGAPYYMVKDH</sequence>
<organism evidence="2 3">
    <name type="scientific">Penicillium hetheringtonii</name>
    <dbReference type="NCBI Taxonomy" id="911720"/>
    <lineage>
        <taxon>Eukaryota</taxon>
        <taxon>Fungi</taxon>
        <taxon>Dikarya</taxon>
        <taxon>Ascomycota</taxon>
        <taxon>Pezizomycotina</taxon>
        <taxon>Eurotiomycetes</taxon>
        <taxon>Eurotiomycetidae</taxon>
        <taxon>Eurotiales</taxon>
        <taxon>Aspergillaceae</taxon>
        <taxon>Penicillium</taxon>
    </lineage>
</organism>
<dbReference type="Pfam" id="PF03992">
    <property type="entry name" value="ABM"/>
    <property type="match status" value="1"/>
</dbReference>
<name>A0AAD6GSP8_9EURO</name>
<protein>
    <recommendedName>
        <fullName evidence="1">ABM domain-containing protein</fullName>
    </recommendedName>
</protein>
<dbReference type="SUPFAM" id="SSF54909">
    <property type="entry name" value="Dimeric alpha+beta barrel"/>
    <property type="match status" value="1"/>
</dbReference>